<proteinExistence type="predicted"/>
<evidence type="ECO:0000313" key="2">
    <source>
        <dbReference type="EMBL" id="KKM95366.1"/>
    </source>
</evidence>
<name>A0A0F9M7R2_9ZZZZ</name>
<dbReference type="AlphaFoldDB" id="A0A0F9M7R2"/>
<feature type="region of interest" description="Disordered" evidence="1">
    <location>
        <begin position="1"/>
        <end position="35"/>
    </location>
</feature>
<feature type="compositionally biased region" description="Polar residues" evidence="1">
    <location>
        <begin position="1"/>
        <end position="12"/>
    </location>
</feature>
<reference evidence="2" key="1">
    <citation type="journal article" date="2015" name="Nature">
        <title>Complex archaea that bridge the gap between prokaryotes and eukaryotes.</title>
        <authorList>
            <person name="Spang A."/>
            <person name="Saw J.H."/>
            <person name="Jorgensen S.L."/>
            <person name="Zaremba-Niedzwiedzka K."/>
            <person name="Martijn J."/>
            <person name="Lind A.E."/>
            <person name="van Eijk R."/>
            <person name="Schleper C."/>
            <person name="Guy L."/>
            <person name="Ettema T.J."/>
        </authorList>
    </citation>
    <scope>NUCLEOTIDE SEQUENCE</scope>
</reference>
<accession>A0A0F9M7R2</accession>
<organism evidence="2">
    <name type="scientific">marine sediment metagenome</name>
    <dbReference type="NCBI Taxonomy" id="412755"/>
    <lineage>
        <taxon>unclassified sequences</taxon>
        <taxon>metagenomes</taxon>
        <taxon>ecological metagenomes</taxon>
    </lineage>
</organism>
<protein>
    <submittedName>
        <fullName evidence="2">Uncharacterized protein</fullName>
    </submittedName>
</protein>
<sequence length="81" mass="8584">MNDVNTRTTSSRDGAGHPSARKLAAARRAKDEPTLAEANEGVRAILAAQRLMDAWGVETNIEAAAALARARVRGAQRRSGT</sequence>
<evidence type="ECO:0000256" key="1">
    <source>
        <dbReference type="SAM" id="MobiDB-lite"/>
    </source>
</evidence>
<gene>
    <name evidence="2" type="ORF">LCGC14_1188900</name>
</gene>
<comment type="caution">
    <text evidence="2">The sequence shown here is derived from an EMBL/GenBank/DDBJ whole genome shotgun (WGS) entry which is preliminary data.</text>
</comment>
<dbReference type="EMBL" id="LAZR01006016">
    <property type="protein sequence ID" value="KKM95366.1"/>
    <property type="molecule type" value="Genomic_DNA"/>
</dbReference>